<keyword evidence="7" id="KW-0479">Metal-binding</keyword>
<dbReference type="Pfam" id="PF13639">
    <property type="entry name" value="zf-RING_2"/>
    <property type="match status" value="1"/>
</dbReference>
<evidence type="ECO:0000256" key="12">
    <source>
        <dbReference type="ARBA" id="ARBA00023136"/>
    </source>
</evidence>
<name>A0A1J1HRV8_9DIPT</name>
<accession>A0A1J1HRV8</accession>
<keyword evidence="13 15" id="KW-0576">Peroxisome</keyword>
<comment type="function">
    <text evidence="15">Component of a retrotranslocation channel required for peroxisome organization by mediating export of the PEX5 receptor from peroxisomes to the cytosol, thereby promoting PEX5 recycling.</text>
</comment>
<dbReference type="GO" id="GO:0004842">
    <property type="term" value="F:ubiquitin-protein transferase activity"/>
    <property type="evidence" value="ECO:0007669"/>
    <property type="project" value="TreeGrafter"/>
</dbReference>
<evidence type="ECO:0000256" key="2">
    <source>
        <dbReference type="ARBA" id="ARBA00004906"/>
    </source>
</evidence>
<evidence type="ECO:0000313" key="17">
    <source>
        <dbReference type="EMBL" id="CRK90816.1"/>
    </source>
</evidence>
<dbReference type="InterPro" id="IPR017375">
    <property type="entry name" value="PEX12"/>
</dbReference>
<dbReference type="PIRSF" id="PIRSF038074">
    <property type="entry name" value="Peroxisome_assembly_p12"/>
    <property type="match status" value="1"/>
</dbReference>
<reference evidence="17 18" key="1">
    <citation type="submission" date="2015-04" db="EMBL/GenBank/DDBJ databases">
        <authorList>
            <person name="Syromyatnikov M.Y."/>
            <person name="Popov V.N."/>
        </authorList>
    </citation>
    <scope>NUCLEOTIDE SEQUENCE [LARGE SCALE GENOMIC DNA]</scope>
</reference>
<evidence type="ECO:0000256" key="5">
    <source>
        <dbReference type="ARBA" id="ARBA00022448"/>
    </source>
</evidence>
<evidence type="ECO:0000256" key="9">
    <source>
        <dbReference type="ARBA" id="ARBA00022833"/>
    </source>
</evidence>
<evidence type="ECO:0000259" key="16">
    <source>
        <dbReference type="SMART" id="SM00184"/>
    </source>
</evidence>
<dbReference type="SUPFAM" id="SSF57850">
    <property type="entry name" value="RING/U-box"/>
    <property type="match status" value="1"/>
</dbReference>
<proteinExistence type="inferred from homology"/>
<keyword evidence="18" id="KW-1185">Reference proteome</keyword>
<dbReference type="Pfam" id="PF04757">
    <property type="entry name" value="Pex2_Pex12"/>
    <property type="match status" value="1"/>
</dbReference>
<keyword evidence="5" id="KW-0813">Transport</keyword>
<sequence length="353" mass="40694">MELSFIPSTYVSYPLTANWFQSSFVNKQTCFLIKKMAAQSAAHLTTSNVDKPSIFELVASHSLDSTFYPALKRIATYLGTINPERYGKILKHYDEIFLILNGIVQNYYLKKHGGSLSESFYGLTRYNLSSKHFSRRDHLMSLLILVIIPYLSRKLEIKMTKLKEKLQDEISTEDKYKLLGLYSYRSMKASFEFAQIIKYIMYLSGFSSTHSIQLMVARIGLRHSSYQEESFKLSDIFSGNVKLSTILSSLMLRGLEFGGFFLQFIQWWQDSSTSQKSIAQLPIPDPPILDQIANKYINICPICLQNFLIPTTLQISGYVFCYKCITKHLKKHQYCPVTNYPATMDDLIRIYDS</sequence>
<keyword evidence="9" id="KW-0862">Zinc</keyword>
<keyword evidence="12 15" id="KW-0472">Membrane</keyword>
<organism evidence="17 18">
    <name type="scientific">Clunio marinus</name>
    <dbReference type="NCBI Taxonomy" id="568069"/>
    <lineage>
        <taxon>Eukaryota</taxon>
        <taxon>Metazoa</taxon>
        <taxon>Ecdysozoa</taxon>
        <taxon>Arthropoda</taxon>
        <taxon>Hexapoda</taxon>
        <taxon>Insecta</taxon>
        <taxon>Pterygota</taxon>
        <taxon>Neoptera</taxon>
        <taxon>Endopterygota</taxon>
        <taxon>Diptera</taxon>
        <taxon>Nematocera</taxon>
        <taxon>Chironomoidea</taxon>
        <taxon>Chironomidae</taxon>
        <taxon>Clunio</taxon>
    </lineage>
</organism>
<evidence type="ECO:0000256" key="15">
    <source>
        <dbReference type="PIRNR" id="PIRNR038074"/>
    </source>
</evidence>
<evidence type="ECO:0000256" key="6">
    <source>
        <dbReference type="ARBA" id="ARBA00022692"/>
    </source>
</evidence>
<comment type="similarity">
    <text evidence="3 15">Belongs to the pex2/pex10/pex12 family.</text>
</comment>
<evidence type="ECO:0000256" key="1">
    <source>
        <dbReference type="ARBA" id="ARBA00004585"/>
    </source>
</evidence>
<evidence type="ECO:0000256" key="14">
    <source>
        <dbReference type="ARBA" id="ARBA00029692"/>
    </source>
</evidence>
<dbReference type="GO" id="GO:0008270">
    <property type="term" value="F:zinc ion binding"/>
    <property type="evidence" value="ECO:0007669"/>
    <property type="project" value="UniProtKB-KW"/>
</dbReference>
<dbReference type="OrthoDB" id="107372at2759"/>
<protein>
    <recommendedName>
        <fullName evidence="4 15">Peroxisome assembly protein 12</fullName>
    </recommendedName>
    <alternativeName>
        <fullName evidence="14 15">Peroxin-12</fullName>
    </alternativeName>
</protein>
<evidence type="ECO:0000256" key="10">
    <source>
        <dbReference type="ARBA" id="ARBA00022927"/>
    </source>
</evidence>
<dbReference type="EMBL" id="CVRI01000020">
    <property type="protein sequence ID" value="CRK90816.1"/>
    <property type="molecule type" value="Genomic_DNA"/>
</dbReference>
<keyword evidence="8" id="KW-0863">Zinc-finger</keyword>
<dbReference type="GO" id="GO:1990429">
    <property type="term" value="C:peroxisomal importomer complex"/>
    <property type="evidence" value="ECO:0007669"/>
    <property type="project" value="TreeGrafter"/>
</dbReference>
<dbReference type="AlphaFoldDB" id="A0A1J1HRV8"/>
<evidence type="ECO:0000256" key="3">
    <source>
        <dbReference type="ARBA" id="ARBA00008704"/>
    </source>
</evidence>
<evidence type="ECO:0000256" key="7">
    <source>
        <dbReference type="ARBA" id="ARBA00022723"/>
    </source>
</evidence>
<gene>
    <name evidence="17" type="ORF">CLUMA_CG004506</name>
</gene>
<dbReference type="Gene3D" id="3.30.40.10">
    <property type="entry name" value="Zinc/RING finger domain, C3HC4 (zinc finger)"/>
    <property type="match status" value="1"/>
</dbReference>
<evidence type="ECO:0000256" key="4">
    <source>
        <dbReference type="ARBA" id="ARBA00018980"/>
    </source>
</evidence>
<comment type="pathway">
    <text evidence="2">Protein modification; protein ubiquitination.</text>
</comment>
<dbReference type="InterPro" id="IPR001841">
    <property type="entry name" value="Znf_RING"/>
</dbReference>
<evidence type="ECO:0000256" key="11">
    <source>
        <dbReference type="ARBA" id="ARBA00022989"/>
    </source>
</evidence>
<dbReference type="GO" id="GO:0016558">
    <property type="term" value="P:protein import into peroxisome matrix"/>
    <property type="evidence" value="ECO:0007669"/>
    <property type="project" value="UniProtKB-UniRule"/>
</dbReference>
<evidence type="ECO:0000256" key="8">
    <source>
        <dbReference type="ARBA" id="ARBA00022771"/>
    </source>
</evidence>
<dbReference type="PANTHER" id="PTHR12888">
    <property type="entry name" value="PEROXISOME ASSEMBLY PROTEIN 12 PEROXIN-12"/>
    <property type="match status" value="1"/>
</dbReference>
<keyword evidence="6" id="KW-0812">Transmembrane</keyword>
<dbReference type="STRING" id="568069.A0A1J1HRV8"/>
<keyword evidence="11" id="KW-1133">Transmembrane helix</keyword>
<evidence type="ECO:0000313" key="18">
    <source>
        <dbReference type="Proteomes" id="UP000183832"/>
    </source>
</evidence>
<dbReference type="InterPro" id="IPR006845">
    <property type="entry name" value="Pex_N"/>
</dbReference>
<keyword evidence="10" id="KW-0653">Protein transport</keyword>
<dbReference type="SMART" id="SM00184">
    <property type="entry name" value="RING"/>
    <property type="match status" value="1"/>
</dbReference>
<dbReference type="GO" id="GO:0006513">
    <property type="term" value="P:protein monoubiquitination"/>
    <property type="evidence" value="ECO:0007669"/>
    <property type="project" value="TreeGrafter"/>
</dbReference>
<feature type="domain" description="RING-type" evidence="16">
    <location>
        <begin position="300"/>
        <end position="338"/>
    </location>
</feature>
<dbReference type="FunFam" id="3.30.40.10:FF:000634">
    <property type="entry name" value="Peroxisome assembly protein 12"/>
    <property type="match status" value="1"/>
</dbReference>
<comment type="subcellular location">
    <subcellularLocation>
        <location evidence="1">Peroxisome membrane</location>
        <topology evidence="1">Multi-pass membrane protein</topology>
    </subcellularLocation>
</comment>
<dbReference type="PANTHER" id="PTHR12888:SF0">
    <property type="entry name" value="PEROXISOME ASSEMBLY PROTEIN 12"/>
    <property type="match status" value="1"/>
</dbReference>
<evidence type="ECO:0000256" key="13">
    <source>
        <dbReference type="ARBA" id="ARBA00023140"/>
    </source>
</evidence>
<dbReference type="Proteomes" id="UP000183832">
    <property type="component" value="Unassembled WGS sequence"/>
</dbReference>
<dbReference type="GO" id="GO:0005778">
    <property type="term" value="C:peroxisomal membrane"/>
    <property type="evidence" value="ECO:0007669"/>
    <property type="project" value="UniProtKB-SubCell"/>
</dbReference>
<dbReference type="InterPro" id="IPR013083">
    <property type="entry name" value="Znf_RING/FYVE/PHD"/>
</dbReference>
<dbReference type="CDD" id="cd16451">
    <property type="entry name" value="mRING_PEX12"/>
    <property type="match status" value="1"/>
</dbReference>